<feature type="transmembrane region" description="Helical" evidence="1">
    <location>
        <begin position="53"/>
        <end position="74"/>
    </location>
</feature>
<proteinExistence type="predicted"/>
<feature type="transmembrane region" description="Helical" evidence="1">
    <location>
        <begin position="7"/>
        <end position="26"/>
    </location>
</feature>
<name>A0A2S3VWK5_9PSED</name>
<gene>
    <name evidence="2" type="ORF">B0D71_05825</name>
</gene>
<dbReference type="OrthoDB" id="6922075at2"/>
<evidence type="ECO:0000313" key="2">
    <source>
        <dbReference type="EMBL" id="POF44302.1"/>
    </source>
</evidence>
<keyword evidence="3" id="KW-1185">Reference proteome</keyword>
<keyword evidence="1" id="KW-0812">Transmembrane</keyword>
<reference evidence="3" key="1">
    <citation type="submission" date="2017-02" db="EMBL/GenBank/DDBJ databases">
        <authorList>
            <person name="Furmanczyk E.M."/>
        </authorList>
    </citation>
    <scope>NUCLEOTIDE SEQUENCE [LARGE SCALE GENOMIC DNA]</scope>
    <source>
        <strain evidence="3">AP3_22</strain>
    </source>
</reference>
<comment type="caution">
    <text evidence="2">The sequence shown here is derived from an EMBL/GenBank/DDBJ whole genome shotgun (WGS) entry which is preliminary data.</text>
</comment>
<dbReference type="RefSeq" id="WP_103393911.1">
    <property type="nucleotide sequence ID" value="NZ_MUJK01000001.1"/>
</dbReference>
<evidence type="ECO:0000313" key="3">
    <source>
        <dbReference type="Proteomes" id="UP000237440"/>
    </source>
</evidence>
<evidence type="ECO:0000256" key="1">
    <source>
        <dbReference type="SAM" id="Phobius"/>
    </source>
</evidence>
<accession>A0A2S3VWK5</accession>
<evidence type="ECO:0008006" key="4">
    <source>
        <dbReference type="Google" id="ProtNLM"/>
    </source>
</evidence>
<dbReference type="EMBL" id="MUJK01000001">
    <property type="protein sequence ID" value="POF44302.1"/>
    <property type="molecule type" value="Genomic_DNA"/>
</dbReference>
<dbReference type="AlphaFoldDB" id="A0A2S3VWK5"/>
<organism evidence="2 3">
    <name type="scientific">Pseudomonas laurylsulfativorans</name>
    <dbReference type="NCBI Taxonomy" id="1943631"/>
    <lineage>
        <taxon>Bacteria</taxon>
        <taxon>Pseudomonadati</taxon>
        <taxon>Pseudomonadota</taxon>
        <taxon>Gammaproteobacteria</taxon>
        <taxon>Pseudomonadales</taxon>
        <taxon>Pseudomonadaceae</taxon>
        <taxon>Pseudomonas</taxon>
    </lineage>
</organism>
<sequence>MKIKWLYWFWGAMDFFYIIRFGYLNFSQGKVPFYSDIQSYVQLRSEHGVSSDVLLLLSVLLNVSIVVSMVLFFVGSRTIPYLIYVQLPLRLLLVVPSLSIFLWLSKAAGATSVIWLISLLLFSEAVKLFSILFRKKWCV</sequence>
<keyword evidence="1" id="KW-1133">Transmembrane helix</keyword>
<feature type="transmembrane region" description="Helical" evidence="1">
    <location>
        <begin position="81"/>
        <end position="104"/>
    </location>
</feature>
<protein>
    <recommendedName>
        <fullName evidence="4">Arginine:ornithine antiporter</fullName>
    </recommendedName>
</protein>
<keyword evidence="1" id="KW-0472">Membrane</keyword>
<dbReference type="Proteomes" id="UP000237440">
    <property type="component" value="Unassembled WGS sequence"/>
</dbReference>
<feature type="transmembrane region" description="Helical" evidence="1">
    <location>
        <begin position="110"/>
        <end position="133"/>
    </location>
</feature>